<keyword evidence="4" id="KW-0378">Hydrolase</keyword>
<feature type="signal peptide" evidence="1">
    <location>
        <begin position="1"/>
        <end position="20"/>
    </location>
</feature>
<dbReference type="SUPFAM" id="SSF56601">
    <property type="entry name" value="beta-lactamase/transpeptidase-like"/>
    <property type="match status" value="1"/>
</dbReference>
<dbReference type="Gene3D" id="3.40.710.10">
    <property type="entry name" value="DD-peptidase/beta-lactamase superfamily"/>
    <property type="match status" value="1"/>
</dbReference>
<gene>
    <name evidence="4" type="ORF">ACFOUT_09720</name>
</gene>
<sequence>MRKIALLCFLLVFLQNSIRAQVVSFSKLDSLFLILEKNDRWMGSFAMSHDGKEIYKKSIGYADIAHDIPNQKSTKFRVGSISKMFTSVLVFMAVEDGLLSLNDTIEKYFPDVPNAEKITISNLLNHRSGIFNFTSNPLYLSWSTQSKTREELIEIINETKSVFEPNSKSEYSNSNYVLLTFILEDAFKKSYADLVSERIVNPLKLQNTYLGGKTDIGINESYSYKFTDTWKKESETDMSIPLGAGAMVSTPSDLNIFITSLFAEKLITQKSLDQMKTITDGYGMGIFQMPFYDKKGFGHNGGIDGFTSMLGYLPEDQLAFSVTSNGSRINNNDIVIAALSAYFNKPFELPSFQTITVTPEILKQYVGTYASKDIPLKITISHNENGLMAQATGQPSFPLEASATDTFEFQQAGVRLEFDAENNTMVLKQAGQVYNYTKE</sequence>
<evidence type="ECO:0000259" key="3">
    <source>
        <dbReference type="Pfam" id="PF11954"/>
    </source>
</evidence>
<evidence type="ECO:0000256" key="1">
    <source>
        <dbReference type="SAM" id="SignalP"/>
    </source>
</evidence>
<protein>
    <submittedName>
        <fullName evidence="4">Serine hydrolase domain-containing protein</fullName>
        <ecNumber evidence="4">3.-.-.-</ecNumber>
    </submittedName>
</protein>
<dbReference type="InterPro" id="IPR050491">
    <property type="entry name" value="AmpC-like"/>
</dbReference>
<reference evidence="5" key="1">
    <citation type="journal article" date="2019" name="Int. J. Syst. Evol. Microbiol.">
        <title>The Global Catalogue of Microorganisms (GCM) 10K type strain sequencing project: providing services to taxonomists for standard genome sequencing and annotation.</title>
        <authorList>
            <consortium name="The Broad Institute Genomics Platform"/>
            <consortium name="The Broad Institute Genome Sequencing Center for Infectious Disease"/>
            <person name="Wu L."/>
            <person name="Ma J."/>
        </authorList>
    </citation>
    <scope>NUCLEOTIDE SEQUENCE [LARGE SCALE GENOMIC DNA]</scope>
    <source>
        <strain evidence="5">CECT 7477</strain>
    </source>
</reference>
<evidence type="ECO:0000259" key="2">
    <source>
        <dbReference type="Pfam" id="PF00144"/>
    </source>
</evidence>
<accession>A0ABV8JTL4</accession>
<proteinExistence type="predicted"/>
<dbReference type="InterPro" id="IPR012338">
    <property type="entry name" value="Beta-lactam/transpept-like"/>
</dbReference>
<dbReference type="EC" id="3.-.-.-" evidence="4"/>
<dbReference type="Proteomes" id="UP001595814">
    <property type="component" value="Unassembled WGS sequence"/>
</dbReference>
<dbReference type="InterPro" id="IPR021860">
    <property type="entry name" value="Peptidase_S12_Pab87-rel_C"/>
</dbReference>
<dbReference type="PANTHER" id="PTHR46825:SF7">
    <property type="entry name" value="D-ALANYL-D-ALANINE CARBOXYPEPTIDASE"/>
    <property type="match status" value="1"/>
</dbReference>
<dbReference type="PANTHER" id="PTHR46825">
    <property type="entry name" value="D-ALANYL-D-ALANINE-CARBOXYPEPTIDASE/ENDOPEPTIDASE AMPH"/>
    <property type="match status" value="1"/>
</dbReference>
<feature type="domain" description="Beta-lactamase-related" evidence="2">
    <location>
        <begin position="44"/>
        <end position="329"/>
    </location>
</feature>
<evidence type="ECO:0000313" key="4">
    <source>
        <dbReference type="EMBL" id="MFC4096154.1"/>
    </source>
</evidence>
<dbReference type="EMBL" id="JBHSAW010000004">
    <property type="protein sequence ID" value="MFC4096154.1"/>
    <property type="molecule type" value="Genomic_DNA"/>
</dbReference>
<organism evidence="4 5">
    <name type="scientific">Euzebyella saccharophila</name>
    <dbReference type="NCBI Taxonomy" id="679664"/>
    <lineage>
        <taxon>Bacteria</taxon>
        <taxon>Pseudomonadati</taxon>
        <taxon>Bacteroidota</taxon>
        <taxon>Flavobacteriia</taxon>
        <taxon>Flavobacteriales</taxon>
        <taxon>Flavobacteriaceae</taxon>
        <taxon>Euzebyella</taxon>
    </lineage>
</organism>
<dbReference type="InterPro" id="IPR001466">
    <property type="entry name" value="Beta-lactam-related"/>
</dbReference>
<keyword evidence="5" id="KW-1185">Reference proteome</keyword>
<keyword evidence="1" id="KW-0732">Signal</keyword>
<feature type="chain" id="PRO_5045416731" evidence="1">
    <location>
        <begin position="21"/>
        <end position="439"/>
    </location>
</feature>
<dbReference type="Pfam" id="PF00144">
    <property type="entry name" value="Beta-lactamase"/>
    <property type="match status" value="1"/>
</dbReference>
<feature type="domain" description="Peptidase S12 Pab87-related C-terminal" evidence="3">
    <location>
        <begin position="356"/>
        <end position="421"/>
    </location>
</feature>
<evidence type="ECO:0000313" key="5">
    <source>
        <dbReference type="Proteomes" id="UP001595814"/>
    </source>
</evidence>
<dbReference type="GO" id="GO:0016787">
    <property type="term" value="F:hydrolase activity"/>
    <property type="evidence" value="ECO:0007669"/>
    <property type="project" value="UniProtKB-KW"/>
</dbReference>
<dbReference type="RefSeq" id="WP_192460237.1">
    <property type="nucleotide sequence ID" value="NZ_JACYFJ010000001.1"/>
</dbReference>
<name>A0ABV8JTL4_9FLAO</name>
<dbReference type="Pfam" id="PF11954">
    <property type="entry name" value="DUF3471"/>
    <property type="match status" value="1"/>
</dbReference>
<comment type="caution">
    <text evidence="4">The sequence shown here is derived from an EMBL/GenBank/DDBJ whole genome shotgun (WGS) entry which is preliminary data.</text>
</comment>